<evidence type="ECO:0000256" key="6">
    <source>
        <dbReference type="PROSITE-ProRule" id="PRU00146"/>
    </source>
</evidence>
<dbReference type="SUPFAM" id="SSF55729">
    <property type="entry name" value="Acyl-CoA N-acyltransferases (Nat)"/>
    <property type="match status" value="1"/>
</dbReference>
<dbReference type="SUPFAM" id="SSF57903">
    <property type="entry name" value="FYVE/PHD zinc finger"/>
    <property type="match status" value="1"/>
</dbReference>
<evidence type="ECO:0000256" key="1">
    <source>
        <dbReference type="ARBA" id="ARBA00004123"/>
    </source>
</evidence>
<dbReference type="InterPro" id="IPR019787">
    <property type="entry name" value="Znf_PHD-finger"/>
</dbReference>
<accession>A0ABQ8ZIC8</accession>
<keyword evidence="3 6" id="KW-0863">Zinc-finger</keyword>
<reference evidence="10" key="2">
    <citation type="journal article" date="2023" name="Int. J. Mol. Sci.">
        <title>De Novo Assembly and Annotation of 11 Diverse Shrub Willow (Salix) Genomes Reveals Novel Gene Organization in Sex-Linked Regions.</title>
        <authorList>
            <person name="Hyden B."/>
            <person name="Feng K."/>
            <person name="Yates T.B."/>
            <person name="Jawdy S."/>
            <person name="Cereghino C."/>
            <person name="Smart L.B."/>
            <person name="Muchero W."/>
        </authorList>
    </citation>
    <scope>NUCLEOTIDE SEQUENCE</scope>
    <source>
        <tissue evidence="10">Shoot tip</tissue>
    </source>
</reference>
<evidence type="ECO:0000313" key="10">
    <source>
        <dbReference type="EMBL" id="KAJ6301601.1"/>
    </source>
</evidence>
<dbReference type="CDD" id="cd04301">
    <property type="entry name" value="NAT_SF"/>
    <property type="match status" value="1"/>
</dbReference>
<evidence type="ECO:0000256" key="3">
    <source>
        <dbReference type="ARBA" id="ARBA00022771"/>
    </source>
</evidence>
<evidence type="ECO:0000256" key="2">
    <source>
        <dbReference type="ARBA" id="ARBA00022723"/>
    </source>
</evidence>
<dbReference type="InterPro" id="IPR011011">
    <property type="entry name" value="Znf_FYVE_PHD"/>
</dbReference>
<evidence type="ECO:0000313" key="11">
    <source>
        <dbReference type="Proteomes" id="UP001141253"/>
    </source>
</evidence>
<dbReference type="InterPro" id="IPR013083">
    <property type="entry name" value="Znf_RING/FYVE/PHD"/>
</dbReference>
<dbReference type="InterPro" id="IPR032308">
    <property type="entry name" value="TDBD"/>
</dbReference>
<keyword evidence="4" id="KW-0862">Zinc</keyword>
<dbReference type="EMBL" id="JAPFFI010000027">
    <property type="protein sequence ID" value="KAJ6301601.1"/>
    <property type="molecule type" value="Genomic_DNA"/>
</dbReference>
<protein>
    <submittedName>
        <fullName evidence="10">Uncharacterized protein</fullName>
    </submittedName>
</protein>
<comment type="caution">
    <text evidence="10">The sequence shown here is derived from an EMBL/GenBank/DDBJ whole genome shotgun (WGS) entry which is preliminary data.</text>
</comment>
<dbReference type="PANTHER" id="PTHR46508:SF2">
    <property type="entry name" value="INCREASED DNA METHYLATION 1"/>
    <property type="match status" value="1"/>
</dbReference>
<evidence type="ECO:0000259" key="9">
    <source>
        <dbReference type="PROSITE" id="PS51186"/>
    </source>
</evidence>
<dbReference type="SMART" id="SM00249">
    <property type="entry name" value="PHD"/>
    <property type="match status" value="1"/>
</dbReference>
<evidence type="ECO:0000259" key="8">
    <source>
        <dbReference type="PROSITE" id="PS50016"/>
    </source>
</evidence>
<dbReference type="Proteomes" id="UP001141253">
    <property type="component" value="Chromosome 16"/>
</dbReference>
<organism evidence="10 11">
    <name type="scientific">Salix suchowensis</name>
    <dbReference type="NCBI Taxonomy" id="1278906"/>
    <lineage>
        <taxon>Eukaryota</taxon>
        <taxon>Viridiplantae</taxon>
        <taxon>Streptophyta</taxon>
        <taxon>Embryophyta</taxon>
        <taxon>Tracheophyta</taxon>
        <taxon>Spermatophyta</taxon>
        <taxon>Magnoliopsida</taxon>
        <taxon>eudicotyledons</taxon>
        <taxon>Gunneridae</taxon>
        <taxon>Pentapetalae</taxon>
        <taxon>rosids</taxon>
        <taxon>fabids</taxon>
        <taxon>Malpighiales</taxon>
        <taxon>Salicaceae</taxon>
        <taxon>Saliceae</taxon>
        <taxon>Salix</taxon>
    </lineage>
</organism>
<gene>
    <name evidence="10" type="ORF">OIU77_015831</name>
</gene>
<name>A0ABQ8ZIC8_9ROSI</name>
<dbReference type="PROSITE" id="PS51186">
    <property type="entry name" value="GNAT"/>
    <property type="match status" value="1"/>
</dbReference>
<evidence type="ECO:0000256" key="5">
    <source>
        <dbReference type="ARBA" id="ARBA00023242"/>
    </source>
</evidence>
<sequence length="1220" mass="135401">MTSSAIDDFRGDGFEGSHREHCIFSDVFFGKDTGGTGATASGCFTERFTFVEGTNQNKTLKRIKFAVDGPLDTEPDTLKVLTSSLLPKEIGVISTSYLLKQHAKINRQGDAREPDALKCSLPNSDAVAGKAIASPVSQESYATRILLARPSVDVVGKSESPLNAEERAKAFNSPGLDVSIISKTDSKMDPRPFLQSHITRLLSALGWCIGKRKRPSRKYMESIYQSPEGRLFRDFPKVWRLCGQIFSANGYKVVHEGGGKEWADISHFWSDLSDTLTIIEKDMDKLDLAKALAHQWSILDPFVNVVFIERKVGVLRKGCMVKAAQSLVNDRNVKSEDSIGKEFAQKKIDFLRMRTRINGESMCKDKIGGVGMTDWLTSGTDCTSAQFCSCQCNDFPVTAGNIIVHGVSESVSPHQDSNLVDPDDDTGHMDSIPHDEPTSVQAVTSGVWQQSRFSEEEGLQCIQASRFKLRDKAAIKKMRRKSRKISEIRSTTLSQSENIDVLGNLLESNKVEEKLIKRNKKSCMKSSPMGNCLHQVVTNGTKLKRMHGNSYGSKYKQKKTTGCQIDDDDLLIAAIIKNKDFSPGATRSISKKKSCILRSGTKRKQKKGGCRLLPRNLGKLGKHYVGVQYRNLKDDFVIKDGVVTKDGIMCKCCNMVLSVTKFKSHAGFKLSRPCSNLFMESGKPFTLCQLQAWSSEYKSRKSGTKLVCADEDDKNDDSCGLCGDGGELICCDNCPSTFHQSCLCTEELPEGSWYCPNCTCWICGDLVNDKEASSSVGAYKCLQCEHKYHRACQKGRQIYEGLVSDTWFCSGSCQEVYSGLHSRVGISNPIADGFYWTLLRCIHEDQKVLSAQRLALKAECNSKLAVARTIMEECFQSMVDPRTGIDMIPHALYNWESDFARLNYFGFYTVVLEKDDVLVSAASVRVHGVTVAEMPLIATCSNYRRQGMCRHLMTAIEEMLISFKVEKLVISAIPDLVETWTKGFGFIPVSKDEKRSLNKINFMVFPGTILLKKQLFNTKEADAQSDLGHDTEEHITKLVQQSNENSYLDEVGISAELKHVESQNLQESEPSSERETQGNYYLDEVGISAELKHIESQNLQESEPSNERETHDGAEGLGLAPPRVTNHSYEVGLFSDGMPFVESDRKFCSNKHAAKREDKNPIVAQTQVSSLQEQLSKLSCGDLVSALGGGPGEVACNVQSVSYVSSLDTPSQQVCEFNEK</sequence>
<dbReference type="CDD" id="cd15532">
    <property type="entry name" value="PHD2_CHD_II"/>
    <property type="match status" value="1"/>
</dbReference>
<dbReference type="InterPro" id="IPR001965">
    <property type="entry name" value="Znf_PHD"/>
</dbReference>
<proteinExistence type="predicted"/>
<dbReference type="Pfam" id="PF23209">
    <property type="entry name" value="IDM1_C"/>
    <property type="match status" value="1"/>
</dbReference>
<dbReference type="PROSITE" id="PS50016">
    <property type="entry name" value="ZF_PHD_2"/>
    <property type="match status" value="1"/>
</dbReference>
<keyword evidence="2" id="KW-0479">Metal-binding</keyword>
<evidence type="ECO:0000256" key="4">
    <source>
        <dbReference type="ARBA" id="ARBA00022833"/>
    </source>
</evidence>
<keyword evidence="11" id="KW-1185">Reference proteome</keyword>
<dbReference type="Gene3D" id="3.30.40.10">
    <property type="entry name" value="Zinc/RING finger domain, C3HC4 (zinc finger)"/>
    <property type="match status" value="1"/>
</dbReference>
<dbReference type="InterPro" id="IPR056511">
    <property type="entry name" value="IDM1_C"/>
</dbReference>
<dbReference type="Pfam" id="PF00628">
    <property type="entry name" value="PHD"/>
    <property type="match status" value="1"/>
</dbReference>
<feature type="compositionally biased region" description="Basic and acidic residues" evidence="7">
    <location>
        <begin position="1105"/>
        <end position="1114"/>
    </location>
</feature>
<dbReference type="InterPro" id="IPR016181">
    <property type="entry name" value="Acyl_CoA_acyltransferase"/>
</dbReference>
<keyword evidence="5" id="KW-0539">Nucleus</keyword>
<feature type="domain" description="PHD-type" evidence="8">
    <location>
        <begin position="716"/>
        <end position="761"/>
    </location>
</feature>
<feature type="domain" description="N-acetyltransferase" evidence="9">
    <location>
        <begin position="865"/>
        <end position="1008"/>
    </location>
</feature>
<evidence type="ECO:0000256" key="7">
    <source>
        <dbReference type="SAM" id="MobiDB-lite"/>
    </source>
</evidence>
<feature type="region of interest" description="Disordered" evidence="7">
    <location>
        <begin position="1096"/>
        <end position="1122"/>
    </location>
</feature>
<dbReference type="InterPro" id="IPR000182">
    <property type="entry name" value="GNAT_dom"/>
</dbReference>
<dbReference type="PANTHER" id="PTHR46508">
    <property type="entry name" value="PHD FINGER FAMILY PROTEIN"/>
    <property type="match status" value="1"/>
</dbReference>
<dbReference type="Pfam" id="PF16135">
    <property type="entry name" value="TDBD"/>
    <property type="match status" value="1"/>
</dbReference>
<dbReference type="Gene3D" id="3.40.630.30">
    <property type="match status" value="1"/>
</dbReference>
<comment type="subcellular location">
    <subcellularLocation>
        <location evidence="1">Nucleus</location>
    </subcellularLocation>
</comment>
<reference evidence="10" key="1">
    <citation type="submission" date="2022-10" db="EMBL/GenBank/DDBJ databases">
        <authorList>
            <person name="Hyden B.L."/>
            <person name="Feng K."/>
            <person name="Yates T."/>
            <person name="Jawdy S."/>
            <person name="Smart L.B."/>
            <person name="Muchero W."/>
        </authorList>
    </citation>
    <scope>NUCLEOTIDE SEQUENCE</scope>
    <source>
        <tissue evidence="10">Shoot tip</tissue>
    </source>
</reference>